<keyword evidence="2" id="KW-1185">Reference proteome</keyword>
<reference evidence="1 2" key="1">
    <citation type="submission" date="2016-02" db="EMBL/GenBank/DDBJ databases">
        <title>Discovery of a natural microsporidian pathogen with a broad tissue tropism in Caenorhabditis elegans.</title>
        <authorList>
            <person name="Luallen R.J."/>
            <person name="Reinke A.W."/>
            <person name="Tong L."/>
            <person name="Botts M.R."/>
            <person name="Felix M.-A."/>
            <person name="Troemel E.R."/>
        </authorList>
    </citation>
    <scope>NUCLEOTIDE SEQUENCE [LARGE SCALE GENOMIC DNA]</scope>
    <source>
        <strain evidence="1 2">JUm2807</strain>
    </source>
</reference>
<proteinExistence type="predicted"/>
<evidence type="ECO:0000313" key="1">
    <source>
        <dbReference type="EMBL" id="OAG29246.1"/>
    </source>
</evidence>
<dbReference type="EMBL" id="LTDL01000041">
    <property type="protein sequence ID" value="OAG29246.1"/>
    <property type="molecule type" value="Genomic_DNA"/>
</dbReference>
<gene>
    <name evidence="1" type="ORF">NEDG_01319</name>
</gene>
<dbReference type="GeneID" id="93647669"/>
<comment type="caution">
    <text evidence="1">The sequence shown here is derived from an EMBL/GenBank/DDBJ whole genome shotgun (WGS) entry which is preliminary data.</text>
</comment>
<dbReference type="Proteomes" id="UP000185944">
    <property type="component" value="Unassembled WGS sequence"/>
</dbReference>
<dbReference type="AlphaFoldDB" id="A0A177EBY9"/>
<accession>A0A177EBY9</accession>
<protein>
    <submittedName>
        <fullName evidence="1">Uncharacterized protein</fullName>
    </submittedName>
</protein>
<dbReference type="VEuPathDB" id="MicrosporidiaDB:NEDG_01319"/>
<evidence type="ECO:0000313" key="2">
    <source>
        <dbReference type="Proteomes" id="UP000185944"/>
    </source>
</evidence>
<name>A0A177EBY9_9MICR</name>
<dbReference type="RefSeq" id="XP_067543925.1">
    <property type="nucleotide sequence ID" value="XM_067688737.1"/>
</dbReference>
<organism evidence="1 2">
    <name type="scientific">Nematocida displodere</name>
    <dbReference type="NCBI Taxonomy" id="1805483"/>
    <lineage>
        <taxon>Eukaryota</taxon>
        <taxon>Fungi</taxon>
        <taxon>Fungi incertae sedis</taxon>
        <taxon>Microsporidia</taxon>
        <taxon>Nematocida</taxon>
    </lineage>
</organism>
<sequence>MGLEVFRMGYLALKDMFWFGVVASLFGNRLSGNEIQTLHSFLGHSDYTDRTIGFFEKHSLGRMETERFGSDNLIAKHQTNLIKIKIGAADLEDIPEKIEPGIAFSWLLLLGSTRNKPSTTPKELVARITKLLLAFSEVHVNRLAVTMFRIPQEDLPATAQTIPLSIRTDLWLGRVSPGFLVWFCESVDLSACSEGIGVRLFNCETKSIACMENLGIQNLLGLYLSGLHNLERFDYLLPGEGHSKNKLILKGVFDGLQVSIDVAATIVESAWKEVSMDMKVLQSICRAAGKGMLVAELIFLSVTDVHSLCFYTDSQQSVRAEILVIEDHTKTDLLSKAFFDSAMEWIYTKTENVQDVYILTKDKQTEHALEACLAADALIYIARMPGLKYLVVNDCPVQLHPKPHQPEEGWCYQDMALTPDHKPASDDK</sequence>